<dbReference type="Proteomes" id="UP000794436">
    <property type="component" value="Unassembled WGS sequence"/>
</dbReference>
<dbReference type="SMART" id="SM00458">
    <property type="entry name" value="RICIN"/>
    <property type="match status" value="1"/>
</dbReference>
<reference evidence="6" key="1">
    <citation type="submission" date="2019-03" db="EMBL/GenBank/DDBJ databases">
        <title>Long read genome sequence of the mycoparasitic Pythium oligandrum ATCC 38472 isolated from sugarbeet rhizosphere.</title>
        <authorList>
            <person name="Gaulin E."/>
        </authorList>
    </citation>
    <scope>NUCLEOTIDE SEQUENCE</scope>
    <source>
        <strain evidence="6">ATCC 38472_TT</strain>
    </source>
</reference>
<dbReference type="EMBL" id="SPLM01000074">
    <property type="protein sequence ID" value="TMW62181.1"/>
    <property type="molecule type" value="Genomic_DNA"/>
</dbReference>
<evidence type="ECO:0000313" key="6">
    <source>
        <dbReference type="EMBL" id="TMW62181.1"/>
    </source>
</evidence>
<dbReference type="PANTHER" id="PTHR11069:SF23">
    <property type="entry name" value="LYSOSOMAL ACID GLUCOSYLCERAMIDASE"/>
    <property type="match status" value="1"/>
</dbReference>
<keyword evidence="4" id="KW-0812">Transmembrane</keyword>
<evidence type="ECO:0000256" key="3">
    <source>
        <dbReference type="ARBA" id="ARBA00022801"/>
    </source>
</evidence>
<protein>
    <recommendedName>
        <fullName evidence="5">Ricin B lectin domain-containing protein</fullName>
    </recommendedName>
</protein>
<keyword evidence="4" id="KW-0472">Membrane</keyword>
<dbReference type="GO" id="GO:0006680">
    <property type="term" value="P:glucosylceramide catabolic process"/>
    <property type="evidence" value="ECO:0007669"/>
    <property type="project" value="TreeGrafter"/>
</dbReference>
<dbReference type="InterPro" id="IPR017853">
    <property type="entry name" value="GH"/>
</dbReference>
<accession>A0A8K1CEX8</accession>
<dbReference type="Gene3D" id="2.80.10.50">
    <property type="match status" value="1"/>
</dbReference>
<keyword evidence="7" id="KW-1185">Reference proteome</keyword>
<evidence type="ECO:0000256" key="4">
    <source>
        <dbReference type="SAM" id="Phobius"/>
    </source>
</evidence>
<dbReference type="Gene3D" id="2.60.40.1180">
    <property type="entry name" value="Golgi alpha-mannosidase II"/>
    <property type="match status" value="1"/>
</dbReference>
<dbReference type="Pfam" id="PF17189">
    <property type="entry name" value="Glyco_hydro_30C"/>
    <property type="match status" value="1"/>
</dbReference>
<keyword evidence="2" id="KW-0732">Signal</keyword>
<gene>
    <name evidence="6" type="ORF">Poli38472_009674</name>
</gene>
<dbReference type="GO" id="GO:0004348">
    <property type="term" value="F:glucosylceramidase activity"/>
    <property type="evidence" value="ECO:0007669"/>
    <property type="project" value="InterPro"/>
</dbReference>
<keyword evidence="4" id="KW-1133">Transmembrane helix</keyword>
<dbReference type="SUPFAM" id="SSF51445">
    <property type="entry name" value="(Trans)glycosidases"/>
    <property type="match status" value="1"/>
</dbReference>
<evidence type="ECO:0000313" key="7">
    <source>
        <dbReference type="Proteomes" id="UP000794436"/>
    </source>
</evidence>
<dbReference type="SUPFAM" id="SSF50370">
    <property type="entry name" value="Ricin B-like lectins"/>
    <property type="match status" value="1"/>
</dbReference>
<evidence type="ECO:0000256" key="2">
    <source>
        <dbReference type="ARBA" id="ARBA00022729"/>
    </source>
</evidence>
<dbReference type="Gene3D" id="3.20.20.80">
    <property type="entry name" value="Glycosidases"/>
    <property type="match status" value="1"/>
</dbReference>
<dbReference type="PANTHER" id="PTHR11069">
    <property type="entry name" value="GLUCOSYLCERAMIDASE"/>
    <property type="match status" value="1"/>
</dbReference>
<sequence length="653" mass="73234">MSDRTPLLGNGTERNTRSSLLRVGLRLLAAAGVVGVIAYALSRHGGEATENATGSSAGEGAEIQCWQSSYLDGESKMMQPIQGLRWTKKTSKSSAVTVDDSKKYQEIFGFGGAFTEASAVLFQKLPQSKQEEILKLYFDKEEGSAYEFGRVPMGSCDFAVSPYSFDDVANDTELVHFDTTVQRDAQALIPFIKRAMEKNPDLKLILAPWSPPGWMKLADPAHNYEPSMQGSAAPIGLDPEYRGAWALYFSKYITAYKVHGLSFWGLSPQNEPITSVQWESCRYTPSYEAEFVGDFLGPVIKRDHPDVKIMVFDFNRDSVVDWTQTILGHPTAKQYVDGIAVHWYGAEGYLDGIQYFEQLNDTHYVDESRFMLAAEVCNCPDVATGQNAWTRGQRYAHDIIGNMNNWVVGWVDWNLILDHTGGPNHANNKCDAPIIIDETGKDYYLQPMYYFIQHFSKYVPAGSRRIHTEVTAHFEKPGEPQLSTRYPAALHWCDGSSRQFISMTEDSKLQVTGTEYCIDLAENRQVELVKCADTDQAWTFENDQIRTGGQCLHLYHQSTQDGVRVTTADCVERAGYQEWEFRNGTMRSLGAPDKCVTAGYSFVQVTSFVTPENKKVTVVLNENTEDATFELQHGDVGVEVTLPRGAIRTFVWE</sequence>
<dbReference type="InterPro" id="IPR033452">
    <property type="entry name" value="GH30_C"/>
</dbReference>
<dbReference type="InterPro" id="IPR013780">
    <property type="entry name" value="Glyco_hydro_b"/>
</dbReference>
<evidence type="ECO:0000256" key="1">
    <source>
        <dbReference type="ARBA" id="ARBA00005382"/>
    </source>
</evidence>
<feature type="domain" description="Ricin B lectin" evidence="5">
    <location>
        <begin position="506"/>
        <end position="632"/>
    </location>
</feature>
<keyword evidence="3" id="KW-0378">Hydrolase</keyword>
<feature type="transmembrane region" description="Helical" evidence="4">
    <location>
        <begin position="20"/>
        <end position="41"/>
    </location>
</feature>
<comment type="similarity">
    <text evidence="1">Belongs to the glycosyl hydrolase 30 family.</text>
</comment>
<name>A0A8K1CEX8_PYTOL</name>
<dbReference type="AlphaFoldDB" id="A0A8K1CEX8"/>
<dbReference type="InterPro" id="IPR000772">
    <property type="entry name" value="Ricin_B_lectin"/>
</dbReference>
<dbReference type="FunFam" id="3.20.20.80:FF:000126">
    <property type="entry name" value="Glucosylceramidase"/>
    <property type="match status" value="1"/>
</dbReference>
<organism evidence="6 7">
    <name type="scientific">Pythium oligandrum</name>
    <name type="common">Mycoparasitic fungus</name>
    <dbReference type="NCBI Taxonomy" id="41045"/>
    <lineage>
        <taxon>Eukaryota</taxon>
        <taxon>Sar</taxon>
        <taxon>Stramenopiles</taxon>
        <taxon>Oomycota</taxon>
        <taxon>Peronosporomycetes</taxon>
        <taxon>Pythiales</taxon>
        <taxon>Pythiaceae</taxon>
        <taxon>Pythium</taxon>
    </lineage>
</organism>
<evidence type="ECO:0000259" key="5">
    <source>
        <dbReference type="SMART" id="SM00458"/>
    </source>
</evidence>
<proteinExistence type="inferred from homology"/>
<dbReference type="PROSITE" id="PS50231">
    <property type="entry name" value="RICIN_B_LECTIN"/>
    <property type="match status" value="1"/>
</dbReference>
<dbReference type="InterPro" id="IPR035992">
    <property type="entry name" value="Ricin_B-like_lectins"/>
</dbReference>
<dbReference type="PRINTS" id="PR00843">
    <property type="entry name" value="GLHYDRLASE30"/>
</dbReference>
<dbReference type="Pfam" id="PF02055">
    <property type="entry name" value="Glyco_hydro_30"/>
    <property type="match status" value="1"/>
</dbReference>
<dbReference type="InterPro" id="IPR001139">
    <property type="entry name" value="Glyco_hydro_30"/>
</dbReference>
<dbReference type="OrthoDB" id="2160638at2759"/>
<dbReference type="InterPro" id="IPR033453">
    <property type="entry name" value="Glyco_hydro_30_TIM-barrel"/>
</dbReference>
<comment type="caution">
    <text evidence="6">The sequence shown here is derived from an EMBL/GenBank/DDBJ whole genome shotgun (WGS) entry which is preliminary data.</text>
</comment>
<dbReference type="GO" id="GO:0016020">
    <property type="term" value="C:membrane"/>
    <property type="evidence" value="ECO:0007669"/>
    <property type="project" value="GOC"/>
</dbReference>